<dbReference type="SUPFAM" id="SSF47598">
    <property type="entry name" value="Ribbon-helix-helix"/>
    <property type="match status" value="1"/>
</dbReference>
<evidence type="ECO:0008006" key="3">
    <source>
        <dbReference type="Google" id="ProtNLM"/>
    </source>
</evidence>
<evidence type="ECO:0000313" key="2">
    <source>
        <dbReference type="Proteomes" id="UP000011863"/>
    </source>
</evidence>
<dbReference type="EMBL" id="AP012057">
    <property type="protein sequence ID" value="BAN03355.1"/>
    <property type="molecule type" value="Genomic_DNA"/>
</dbReference>
<sequence length="61" mass="6790">MPGPTPIFQERIDVRVSRRQRAQIDAAAAACGLSVSQFIRELVVGALDIYDHQENQHANTK</sequence>
<dbReference type="InterPro" id="IPR010985">
    <property type="entry name" value="Ribbon_hlx_hlx"/>
</dbReference>
<dbReference type="AlphaFoldDB" id="A0A6C7EE44"/>
<keyword evidence="2" id="KW-1185">Reference proteome</keyword>
<dbReference type="GO" id="GO:0006355">
    <property type="term" value="P:regulation of DNA-templated transcription"/>
    <property type="evidence" value="ECO:0007669"/>
    <property type="project" value="InterPro"/>
</dbReference>
<proteinExistence type="predicted"/>
<reference evidence="1 2" key="1">
    <citation type="journal article" date="2013" name="Int. J. Syst. Evol. Microbiol.">
        <title>Ilumatobacter nonamiense sp. nov. and Ilumatobacter coccineum sp. nov., isolated from seashore sand.</title>
        <authorList>
            <person name="Matsumoto A."/>
            <person name="Kasai H."/>
            <person name="Matsuo Y."/>
            <person name="Shizuri Y."/>
            <person name="Ichikawa N."/>
            <person name="Fujita N."/>
            <person name="Omura S."/>
            <person name="Takahashi Y."/>
        </authorList>
    </citation>
    <scope>NUCLEOTIDE SEQUENCE [LARGE SCALE GENOMIC DNA]</scope>
    <source>
        <strain evidence="2">NBRC 103263 / KCTC 29153 / YM16-304</strain>
    </source>
</reference>
<dbReference type="InterPro" id="IPR053842">
    <property type="entry name" value="NikA-like"/>
</dbReference>
<dbReference type="RefSeq" id="WP_015442602.1">
    <property type="nucleotide sequence ID" value="NC_020520.1"/>
</dbReference>
<evidence type="ECO:0000313" key="1">
    <source>
        <dbReference type="EMBL" id="BAN03355.1"/>
    </source>
</evidence>
<dbReference type="Pfam" id="PF21983">
    <property type="entry name" value="NikA-like"/>
    <property type="match status" value="1"/>
</dbReference>
<gene>
    <name evidence="1" type="ORF">YM304_30410</name>
</gene>
<dbReference type="Gene3D" id="1.20.5.780">
    <property type="entry name" value="Single helix bin"/>
    <property type="match status" value="1"/>
</dbReference>
<dbReference type="KEGG" id="aym:YM304_30410"/>
<name>A0A6C7EE44_ILUCY</name>
<organism evidence="1 2">
    <name type="scientific">Ilumatobacter coccineus (strain NBRC 103263 / KCTC 29153 / YM16-304)</name>
    <dbReference type="NCBI Taxonomy" id="1313172"/>
    <lineage>
        <taxon>Bacteria</taxon>
        <taxon>Bacillati</taxon>
        <taxon>Actinomycetota</taxon>
        <taxon>Acidimicrobiia</taxon>
        <taxon>Acidimicrobiales</taxon>
        <taxon>Ilumatobacteraceae</taxon>
        <taxon>Ilumatobacter</taxon>
    </lineage>
</organism>
<protein>
    <recommendedName>
        <fullName evidence="3">Ribbon-helix-helix protein CopG domain-containing protein</fullName>
    </recommendedName>
</protein>
<accession>A0A6C7EE44</accession>
<dbReference type="Proteomes" id="UP000011863">
    <property type="component" value="Chromosome"/>
</dbReference>